<reference evidence="1 2" key="1">
    <citation type="journal article" date="2019" name="Commun. Biol.">
        <title>The bagworm genome reveals a unique fibroin gene that provides high tensile strength.</title>
        <authorList>
            <person name="Kono N."/>
            <person name="Nakamura H."/>
            <person name="Ohtoshi R."/>
            <person name="Tomita M."/>
            <person name="Numata K."/>
            <person name="Arakawa K."/>
        </authorList>
    </citation>
    <scope>NUCLEOTIDE SEQUENCE [LARGE SCALE GENOMIC DNA]</scope>
</reference>
<sequence>MERSIEYKLRNKMPGAAIRDVNHIHRCSCAHGPLEVENKRMPNQEVGKRFGYDLEISVVVVVSGDG</sequence>
<dbReference type="Proteomes" id="UP000299102">
    <property type="component" value="Unassembled WGS sequence"/>
</dbReference>
<accession>A0A4C1XA96</accession>
<proteinExistence type="predicted"/>
<protein>
    <submittedName>
        <fullName evidence="1">Uncharacterized protein</fullName>
    </submittedName>
</protein>
<evidence type="ECO:0000313" key="1">
    <source>
        <dbReference type="EMBL" id="GBP59259.1"/>
    </source>
</evidence>
<dbReference type="EMBL" id="BGZK01000756">
    <property type="protein sequence ID" value="GBP59259.1"/>
    <property type="molecule type" value="Genomic_DNA"/>
</dbReference>
<evidence type="ECO:0000313" key="2">
    <source>
        <dbReference type="Proteomes" id="UP000299102"/>
    </source>
</evidence>
<comment type="caution">
    <text evidence="1">The sequence shown here is derived from an EMBL/GenBank/DDBJ whole genome shotgun (WGS) entry which is preliminary data.</text>
</comment>
<keyword evidence="2" id="KW-1185">Reference proteome</keyword>
<name>A0A4C1XA96_EUMVA</name>
<gene>
    <name evidence="1" type="ORF">EVAR_97761_1</name>
</gene>
<organism evidence="1 2">
    <name type="scientific">Eumeta variegata</name>
    <name type="common">Bagworm moth</name>
    <name type="synonym">Eumeta japonica</name>
    <dbReference type="NCBI Taxonomy" id="151549"/>
    <lineage>
        <taxon>Eukaryota</taxon>
        <taxon>Metazoa</taxon>
        <taxon>Ecdysozoa</taxon>
        <taxon>Arthropoda</taxon>
        <taxon>Hexapoda</taxon>
        <taxon>Insecta</taxon>
        <taxon>Pterygota</taxon>
        <taxon>Neoptera</taxon>
        <taxon>Endopterygota</taxon>
        <taxon>Lepidoptera</taxon>
        <taxon>Glossata</taxon>
        <taxon>Ditrysia</taxon>
        <taxon>Tineoidea</taxon>
        <taxon>Psychidae</taxon>
        <taxon>Oiketicinae</taxon>
        <taxon>Eumeta</taxon>
    </lineage>
</organism>
<dbReference type="AlphaFoldDB" id="A0A4C1XA96"/>